<dbReference type="InterPro" id="IPR019002">
    <property type="entry name" value="Ribosome_biogenesis_Nop16"/>
</dbReference>
<proteinExistence type="inferred from homology"/>
<dbReference type="PANTHER" id="PTHR13243:SF1">
    <property type="entry name" value="NUCLEOLAR PROTEIN 16"/>
    <property type="match status" value="1"/>
</dbReference>
<organism evidence="6">
    <name type="scientific">Chrysotila carterae</name>
    <name type="common">Marine alga</name>
    <name type="synonym">Syracosphaera carterae</name>
    <dbReference type="NCBI Taxonomy" id="13221"/>
    <lineage>
        <taxon>Eukaryota</taxon>
        <taxon>Haptista</taxon>
        <taxon>Haptophyta</taxon>
        <taxon>Prymnesiophyceae</taxon>
        <taxon>Isochrysidales</taxon>
        <taxon>Isochrysidaceae</taxon>
        <taxon>Chrysotila</taxon>
    </lineage>
</organism>
<dbReference type="GO" id="GO:0042273">
    <property type="term" value="P:ribosomal large subunit biogenesis"/>
    <property type="evidence" value="ECO:0007669"/>
    <property type="project" value="TreeGrafter"/>
</dbReference>
<evidence type="ECO:0000313" key="6">
    <source>
        <dbReference type="EMBL" id="CAE0759257.1"/>
    </source>
</evidence>
<comment type="similarity">
    <text evidence="2">Belongs to the NOP16 family.</text>
</comment>
<evidence type="ECO:0000256" key="5">
    <source>
        <dbReference type="SAM" id="MobiDB-lite"/>
    </source>
</evidence>
<accession>A0A7S4B9X4</accession>
<evidence type="ECO:0000256" key="2">
    <source>
        <dbReference type="ARBA" id="ARBA00008479"/>
    </source>
</evidence>
<reference evidence="6" key="1">
    <citation type="submission" date="2021-01" db="EMBL/GenBank/DDBJ databases">
        <authorList>
            <person name="Corre E."/>
            <person name="Pelletier E."/>
            <person name="Niang G."/>
            <person name="Scheremetjew M."/>
            <person name="Finn R."/>
            <person name="Kale V."/>
            <person name="Holt S."/>
            <person name="Cochrane G."/>
            <person name="Meng A."/>
            <person name="Brown T."/>
            <person name="Cohen L."/>
        </authorList>
    </citation>
    <scope>NUCLEOTIDE SEQUENCE</scope>
    <source>
        <strain evidence="6">CCMP645</strain>
    </source>
</reference>
<evidence type="ECO:0000256" key="1">
    <source>
        <dbReference type="ARBA" id="ARBA00004604"/>
    </source>
</evidence>
<name>A0A7S4B9X4_CHRCT</name>
<feature type="compositionally biased region" description="Basic residues" evidence="5">
    <location>
        <begin position="178"/>
        <end position="197"/>
    </location>
</feature>
<dbReference type="AlphaFoldDB" id="A0A7S4B9X4"/>
<feature type="compositionally biased region" description="Basic and acidic residues" evidence="5">
    <location>
        <begin position="152"/>
        <end position="165"/>
    </location>
</feature>
<feature type="compositionally biased region" description="Low complexity" evidence="5">
    <location>
        <begin position="166"/>
        <end position="177"/>
    </location>
</feature>
<keyword evidence="4" id="KW-0539">Nucleus</keyword>
<evidence type="ECO:0000256" key="4">
    <source>
        <dbReference type="ARBA" id="ARBA00023242"/>
    </source>
</evidence>
<gene>
    <name evidence="6" type="ORF">PCAR00345_LOCUS11851</name>
</gene>
<protein>
    <recommendedName>
        <fullName evidence="3">Nucleolar protein 16</fullName>
    </recommendedName>
</protein>
<dbReference type="GO" id="GO:0005730">
    <property type="term" value="C:nucleolus"/>
    <property type="evidence" value="ECO:0007669"/>
    <property type="project" value="UniProtKB-SubCell"/>
</dbReference>
<feature type="region of interest" description="Disordered" evidence="5">
    <location>
        <begin position="152"/>
        <end position="197"/>
    </location>
</feature>
<dbReference type="Pfam" id="PF09420">
    <property type="entry name" value="Nop16"/>
    <property type="match status" value="1"/>
</dbReference>
<evidence type="ECO:0000256" key="3">
    <source>
        <dbReference type="ARBA" id="ARBA00015522"/>
    </source>
</evidence>
<dbReference type="EMBL" id="HBIZ01018933">
    <property type="protein sequence ID" value="CAE0759257.1"/>
    <property type="molecule type" value="Transcribed_RNA"/>
</dbReference>
<comment type="subcellular location">
    <subcellularLocation>
        <location evidence="1">Nucleus</location>
        <location evidence="1">Nucleolus</location>
    </subcellularLocation>
</comment>
<dbReference type="PANTHER" id="PTHR13243">
    <property type="entry name" value="HSPC111 PROTEIN-RELATED"/>
    <property type="match status" value="1"/>
</dbReference>
<sequence>MPRSRARPHRSKTIVKVKVKARKPKLSAPQFFEKSALNYDAKASQFKNYKNMALMVDANQIGAERDKIRGFKPRVKVPVAASTDESRVHPLDLEVAEAIPTVRQVPQGEAAVLSALIAKHGDDYTAMARDMRLNKYQHTAAHLRHRIEKLNKQKEKDETAAKEAEAAGAPAPAPRYAITRRRKNPNRAFQKRSTHFC</sequence>